<reference evidence="2" key="2">
    <citation type="submission" date="2015-06" db="UniProtKB">
        <authorList>
            <consortium name="EnsemblPlants"/>
        </authorList>
    </citation>
    <scope>IDENTIFICATION</scope>
</reference>
<protein>
    <submittedName>
        <fullName evidence="2">Uncharacterized protein</fullName>
    </submittedName>
</protein>
<sequence length="179" mass="19096">MLSAYDRRRLARGVSRRRAITGELIDSSSVDCRTIFLCKFCSFATNGSDHSLNLEGLAIPSAPLPSSPSSPSSPTPRSRISSNTVTAPNSHCPHISSSSPVLSKPQTLSPVLSKPQTLSPPPRQAPPCTCKSIGCPVPEDISSEEAEEDEGKRILGLQPWIGIPHFKKQRGMGHGKATA</sequence>
<feature type="compositionally biased region" description="Pro residues" evidence="1">
    <location>
        <begin position="63"/>
        <end position="74"/>
    </location>
</feature>
<evidence type="ECO:0000256" key="1">
    <source>
        <dbReference type="SAM" id="MobiDB-lite"/>
    </source>
</evidence>
<dbReference type="Gramene" id="ORUFI02G38940.1">
    <property type="protein sequence ID" value="ORUFI02G38940.1"/>
    <property type="gene ID" value="ORUFI02G38940"/>
</dbReference>
<feature type="compositionally biased region" description="Polar residues" evidence="1">
    <location>
        <begin position="83"/>
        <end position="117"/>
    </location>
</feature>
<keyword evidence="3" id="KW-1185">Reference proteome</keyword>
<reference evidence="3" key="1">
    <citation type="submission" date="2013-06" db="EMBL/GenBank/DDBJ databases">
        <authorList>
            <person name="Zhao Q."/>
        </authorList>
    </citation>
    <scope>NUCLEOTIDE SEQUENCE</scope>
    <source>
        <strain evidence="3">cv. W1943</strain>
    </source>
</reference>
<dbReference type="EnsemblPlants" id="ORUFI02G38940.1">
    <property type="protein sequence ID" value="ORUFI02G38940.1"/>
    <property type="gene ID" value="ORUFI02G38940"/>
</dbReference>
<dbReference type="Proteomes" id="UP000008022">
    <property type="component" value="Unassembled WGS sequence"/>
</dbReference>
<organism evidence="2 3">
    <name type="scientific">Oryza rufipogon</name>
    <name type="common">Brownbeard rice</name>
    <name type="synonym">Asian wild rice</name>
    <dbReference type="NCBI Taxonomy" id="4529"/>
    <lineage>
        <taxon>Eukaryota</taxon>
        <taxon>Viridiplantae</taxon>
        <taxon>Streptophyta</taxon>
        <taxon>Embryophyta</taxon>
        <taxon>Tracheophyta</taxon>
        <taxon>Spermatophyta</taxon>
        <taxon>Magnoliopsida</taxon>
        <taxon>Liliopsida</taxon>
        <taxon>Poales</taxon>
        <taxon>Poaceae</taxon>
        <taxon>BOP clade</taxon>
        <taxon>Oryzoideae</taxon>
        <taxon>Oryzeae</taxon>
        <taxon>Oryzinae</taxon>
        <taxon>Oryza</taxon>
    </lineage>
</organism>
<name>A0A0E0NMV9_ORYRU</name>
<evidence type="ECO:0000313" key="3">
    <source>
        <dbReference type="Proteomes" id="UP000008022"/>
    </source>
</evidence>
<dbReference type="HOGENOM" id="CLU_1505806_0_0_1"/>
<proteinExistence type="predicted"/>
<accession>A0A0E0NMV9</accession>
<evidence type="ECO:0000313" key="2">
    <source>
        <dbReference type="EnsemblPlants" id="ORUFI02G38940.1"/>
    </source>
</evidence>
<dbReference type="AlphaFoldDB" id="A0A0E0NMV9"/>
<feature type="region of interest" description="Disordered" evidence="1">
    <location>
        <begin position="63"/>
        <end position="130"/>
    </location>
</feature>